<gene>
    <name evidence="1" type="ORF">JJE72_14105</name>
</gene>
<dbReference type="Proteomes" id="UP000639051">
    <property type="component" value="Unassembled WGS sequence"/>
</dbReference>
<proteinExistence type="predicted"/>
<sequence>MPELDYAMLAEFAKVEADRLTVVGASYTHVFAPEVPTTHLLHVAGRVRAKVDGSEFPLRVRFSDPRSNVEIAIEGVLDPKHAGRPYGDKVGVMFAAGFTVPISSEGLYEVFIEIDGEQVRRLAFDVSVGR</sequence>
<dbReference type="InterPro" id="IPR054221">
    <property type="entry name" value="DUF6941"/>
</dbReference>
<evidence type="ECO:0000313" key="1">
    <source>
        <dbReference type="EMBL" id="MBL0706625.1"/>
    </source>
</evidence>
<protein>
    <submittedName>
        <fullName evidence="1">Uncharacterized protein</fullName>
    </submittedName>
</protein>
<dbReference type="EMBL" id="JAERRC010000032">
    <property type="protein sequence ID" value="MBL0706625.1"/>
    <property type="molecule type" value="Genomic_DNA"/>
</dbReference>
<accession>A0ABS1K4R4</accession>
<organism evidence="1 2">
    <name type="scientific">Sinomonas cellulolyticus</name>
    <dbReference type="NCBI Taxonomy" id="2801916"/>
    <lineage>
        <taxon>Bacteria</taxon>
        <taxon>Bacillati</taxon>
        <taxon>Actinomycetota</taxon>
        <taxon>Actinomycetes</taxon>
        <taxon>Micrococcales</taxon>
        <taxon>Micrococcaceae</taxon>
        <taxon>Sinomonas</taxon>
    </lineage>
</organism>
<evidence type="ECO:0000313" key="2">
    <source>
        <dbReference type="Proteomes" id="UP000639051"/>
    </source>
</evidence>
<keyword evidence="2" id="KW-1185">Reference proteome</keyword>
<reference evidence="1 2" key="1">
    <citation type="submission" date="2021-01" db="EMBL/GenBank/DDBJ databases">
        <title>Genome public.</title>
        <authorList>
            <person name="Liu C."/>
            <person name="Sun Q."/>
        </authorList>
    </citation>
    <scope>NUCLEOTIDE SEQUENCE [LARGE SCALE GENOMIC DNA]</scope>
    <source>
        <strain evidence="1 2">JC656</strain>
    </source>
</reference>
<dbReference type="RefSeq" id="WP_189695274.1">
    <property type="nucleotide sequence ID" value="NZ_BNCM01000021.1"/>
</dbReference>
<dbReference type="Pfam" id="PF22091">
    <property type="entry name" value="DUF6941"/>
    <property type="match status" value="1"/>
</dbReference>
<name>A0ABS1K4R4_9MICC</name>
<comment type="caution">
    <text evidence="1">The sequence shown here is derived from an EMBL/GenBank/DDBJ whole genome shotgun (WGS) entry which is preliminary data.</text>
</comment>